<name>A0A3B1A014_9ZZZZ</name>
<dbReference type="InterPro" id="IPR007502">
    <property type="entry name" value="Helicase-assoc_dom"/>
</dbReference>
<protein>
    <submittedName>
        <fullName evidence="4">ATP-dependent helicase HrpB</fullName>
    </submittedName>
</protein>
<dbReference type="PANTHER" id="PTHR43519:SF1">
    <property type="entry name" value="ATP-DEPENDENT RNA HELICASE HRPB"/>
    <property type="match status" value="1"/>
</dbReference>
<gene>
    <name evidence="4" type="ORF">MNBD_GAMMA21-2964</name>
</gene>
<dbReference type="SMART" id="SM00847">
    <property type="entry name" value="HA2"/>
    <property type="match status" value="1"/>
</dbReference>
<dbReference type="Gene3D" id="1.20.120.1080">
    <property type="match status" value="1"/>
</dbReference>
<keyword evidence="2 4" id="KW-0547">Nucleotide-binding</keyword>
<sequence length="537" mass="61391">MWTAEQQPRLFKHASAEILNSDLSSLVLELANWGVTQVDEMQWMDLPPISATEQAKTLLQQLNAIDDRGKINAHGRDMLRLGTHPRLAHMMLAALKLDQAYHACLIASLLTEKDIFQANADTSFNKSADIHDRLNVLVHGRSNLHSTNHHGIDSQQCKRIIQTADDFFKRVKQCSQTTSNKATLNKGELKKETPDNNVSGVLLAYAYPDRIAKRRNGNEARYLLSNGKGAFIPPYFQHHLHEYLVVANLDAKQGEACIYLAADISAEQLQEYFIDNIQLEERVEWNESTQRAEAKQTRRIGKIIIQESILHDVKTIETQDEIQQCLMQAVRNTGLECLNWSAKANSLKQRVQFINHHLNNNPSLKKQFADQPLPDFSDQMLSNTLDEWLQPHLSNENSLKQCFKLDCHNLLLNQLSWEQQQLIKQLAPIRISVPSGSAVNIDYSDPVQPVLAVRLQEVFGLYDTPTVLNGQCKLMMHLLSPARHPMQVTQDLNSFWKTTYHDVKKDLRGKYKRHYWPDDPFTAQATSKTKKHMNRDA</sequence>
<evidence type="ECO:0000259" key="3">
    <source>
        <dbReference type="SMART" id="SM00847"/>
    </source>
</evidence>
<dbReference type="AlphaFoldDB" id="A0A3B1A014"/>
<dbReference type="EMBL" id="UOFR01000048">
    <property type="protein sequence ID" value="VAW97381.1"/>
    <property type="molecule type" value="Genomic_DNA"/>
</dbReference>
<dbReference type="Pfam" id="PF08482">
    <property type="entry name" value="HrpB_C"/>
    <property type="match status" value="1"/>
</dbReference>
<dbReference type="PANTHER" id="PTHR43519">
    <property type="entry name" value="ATP-DEPENDENT RNA HELICASE HRPB"/>
    <property type="match status" value="1"/>
</dbReference>
<reference evidence="4" key="1">
    <citation type="submission" date="2018-06" db="EMBL/GenBank/DDBJ databases">
        <authorList>
            <person name="Zhirakovskaya E."/>
        </authorList>
    </citation>
    <scope>NUCLEOTIDE SEQUENCE</scope>
</reference>
<dbReference type="InterPro" id="IPR013689">
    <property type="entry name" value="RNA_helicase_ATP-dep_HrpB_C"/>
</dbReference>
<dbReference type="GO" id="GO:0016787">
    <property type="term" value="F:hydrolase activity"/>
    <property type="evidence" value="ECO:0007669"/>
    <property type="project" value="UniProtKB-KW"/>
</dbReference>
<evidence type="ECO:0000256" key="1">
    <source>
        <dbReference type="ARBA" id="ARBA00022801"/>
    </source>
</evidence>
<organism evidence="4">
    <name type="scientific">hydrothermal vent metagenome</name>
    <dbReference type="NCBI Taxonomy" id="652676"/>
    <lineage>
        <taxon>unclassified sequences</taxon>
        <taxon>metagenomes</taxon>
        <taxon>ecological metagenomes</taxon>
    </lineage>
</organism>
<keyword evidence="2 4" id="KW-0067">ATP-binding</keyword>
<evidence type="ECO:0000256" key="2">
    <source>
        <dbReference type="ARBA" id="ARBA00022806"/>
    </source>
</evidence>
<dbReference type="GO" id="GO:0004386">
    <property type="term" value="F:helicase activity"/>
    <property type="evidence" value="ECO:0007669"/>
    <property type="project" value="UniProtKB-KW"/>
</dbReference>
<accession>A0A3B1A014</accession>
<keyword evidence="1" id="KW-0378">Hydrolase</keyword>
<feature type="domain" description="Helicase-associated" evidence="3">
    <location>
        <begin position="54"/>
        <end position="160"/>
    </location>
</feature>
<proteinExistence type="predicted"/>
<keyword evidence="2 4" id="KW-0347">Helicase</keyword>
<dbReference type="SUPFAM" id="SSF52540">
    <property type="entry name" value="P-loop containing nucleoside triphosphate hydrolases"/>
    <property type="match status" value="1"/>
</dbReference>
<dbReference type="InterPro" id="IPR027417">
    <property type="entry name" value="P-loop_NTPase"/>
</dbReference>
<evidence type="ECO:0000313" key="4">
    <source>
        <dbReference type="EMBL" id="VAW97381.1"/>
    </source>
</evidence>